<evidence type="ECO:0008006" key="3">
    <source>
        <dbReference type="Google" id="ProtNLM"/>
    </source>
</evidence>
<dbReference type="Pfam" id="PF04325">
    <property type="entry name" value="DUF465"/>
    <property type="match status" value="1"/>
</dbReference>
<proteinExistence type="predicted"/>
<gene>
    <name evidence="1" type="ORF">DFP81_102203</name>
</gene>
<protein>
    <recommendedName>
        <fullName evidence="3">DUF465 domain-containing protein</fullName>
    </recommendedName>
</protein>
<accession>A0A3E0DRD4</accession>
<evidence type="ECO:0000313" key="2">
    <source>
        <dbReference type="Proteomes" id="UP000256542"/>
    </source>
</evidence>
<dbReference type="Gene3D" id="6.10.280.50">
    <property type="match status" value="1"/>
</dbReference>
<dbReference type="InterPro" id="IPR007420">
    <property type="entry name" value="DUF465"/>
</dbReference>
<name>A0A3E0DRD4_9GAMM</name>
<dbReference type="RefSeq" id="WP_115896453.1">
    <property type="nucleotide sequence ID" value="NZ_QUNG01000002.1"/>
</dbReference>
<keyword evidence="2" id="KW-1185">Reference proteome</keyword>
<comment type="caution">
    <text evidence="1">The sequence shown here is derived from an EMBL/GenBank/DDBJ whole genome shotgun (WGS) entry which is preliminary data.</text>
</comment>
<evidence type="ECO:0000313" key="1">
    <source>
        <dbReference type="EMBL" id="REG85670.1"/>
    </source>
</evidence>
<dbReference type="Proteomes" id="UP000256542">
    <property type="component" value="Unassembled WGS sequence"/>
</dbReference>
<dbReference type="AlphaFoldDB" id="A0A3E0DRD4"/>
<sequence length="78" mass="9012">MLGEDHAIVIEFPEHKEKISELNKTDSAFAESARRYHALDQEIRTLELDNAPIDDDAMHQLKHDRAVLKDAIYQRLQG</sequence>
<reference evidence="1 2" key="1">
    <citation type="submission" date="2018-08" db="EMBL/GenBank/DDBJ databases">
        <title>Genomic Encyclopedia of Type Strains, Phase III (KMG-III): the genomes of soil and plant-associated and newly described type strains.</title>
        <authorList>
            <person name="Whitman W."/>
        </authorList>
    </citation>
    <scope>NUCLEOTIDE SEQUENCE [LARGE SCALE GENOMIC DNA]</scope>
    <source>
        <strain evidence="1 2">CECT 7375</strain>
    </source>
</reference>
<dbReference type="InterPro" id="IPR038444">
    <property type="entry name" value="DUF465_sf"/>
</dbReference>
<dbReference type="OrthoDB" id="1263265at2"/>
<organism evidence="1 2">
    <name type="scientific">Marinomonas pollencensis</name>
    <dbReference type="NCBI Taxonomy" id="491954"/>
    <lineage>
        <taxon>Bacteria</taxon>
        <taxon>Pseudomonadati</taxon>
        <taxon>Pseudomonadota</taxon>
        <taxon>Gammaproteobacteria</taxon>
        <taxon>Oceanospirillales</taxon>
        <taxon>Oceanospirillaceae</taxon>
        <taxon>Marinomonas</taxon>
    </lineage>
</organism>
<dbReference type="EMBL" id="QUNG01000002">
    <property type="protein sequence ID" value="REG85670.1"/>
    <property type="molecule type" value="Genomic_DNA"/>
</dbReference>